<reference evidence="2" key="2">
    <citation type="submission" date="2014-05" db="EMBL/GenBank/DDBJ databases">
        <title>Draft genome sequence of Virgibacillus massiliensis Vm-5.</title>
        <authorList>
            <person name="Khelaifia S."/>
            <person name="Croce O."/>
            <person name="Lagier J.C."/>
            <person name="Raoult D."/>
        </authorList>
    </citation>
    <scope>NUCLEOTIDE SEQUENCE [LARGE SCALE GENOMIC DNA]</scope>
    <source>
        <strain evidence="2">Vm-5</strain>
    </source>
</reference>
<dbReference type="STRING" id="1462526.BN990_04192"/>
<comment type="caution">
    <text evidence="1">The sequence shown here is derived from an EMBL/GenBank/DDBJ whole genome shotgun (WGS) entry which is preliminary data.</text>
</comment>
<protein>
    <submittedName>
        <fullName evidence="1">Uncharacterized protein</fullName>
    </submittedName>
</protein>
<sequence length="205" mass="24484">MEYSSFSNKSDPYESDRLRSESGINFLGFIDVLKKLWEAAGKDSVIKRNFVKDDAENSRSIITYRTKERMPLEEFKEKFGPRHRSLTRHDLRSNEFIETKGQVQRVMVGFDIYSKSDEEADRIMEEFESFILQYSSFFKKKGIQQIFFFKQEEDENYTEFNASYAKRPLIYEMHFENITYHFLNQIEQLAIQAGIYNNENNEEES</sequence>
<keyword evidence="2" id="KW-1185">Reference proteome</keyword>
<dbReference type="Proteomes" id="UP000028875">
    <property type="component" value="Unassembled WGS sequence"/>
</dbReference>
<evidence type="ECO:0000313" key="1">
    <source>
        <dbReference type="EMBL" id="CDQ41815.1"/>
    </source>
</evidence>
<accession>A0A024QHY7</accession>
<organism evidence="1 2">
    <name type="scientific">Virgibacillus massiliensis</name>
    <dbReference type="NCBI Taxonomy" id="1462526"/>
    <lineage>
        <taxon>Bacteria</taxon>
        <taxon>Bacillati</taxon>
        <taxon>Bacillota</taxon>
        <taxon>Bacilli</taxon>
        <taxon>Bacillales</taxon>
        <taxon>Bacillaceae</taxon>
        <taxon>Virgibacillus</taxon>
    </lineage>
</organism>
<proteinExistence type="predicted"/>
<reference evidence="1 2" key="1">
    <citation type="submission" date="2014-03" db="EMBL/GenBank/DDBJ databases">
        <authorList>
            <person name="Urmite Genomes U."/>
        </authorList>
    </citation>
    <scope>NUCLEOTIDE SEQUENCE [LARGE SCALE GENOMIC DNA]</scope>
    <source>
        <strain evidence="1 2">Vm-5</strain>
    </source>
</reference>
<gene>
    <name evidence="1" type="ORF">BN990_04192</name>
</gene>
<dbReference type="AlphaFoldDB" id="A0A024QHY7"/>
<dbReference type="EMBL" id="CCDP010000003">
    <property type="protein sequence ID" value="CDQ41815.1"/>
    <property type="molecule type" value="Genomic_DNA"/>
</dbReference>
<evidence type="ECO:0000313" key="2">
    <source>
        <dbReference type="Proteomes" id="UP000028875"/>
    </source>
</evidence>
<dbReference type="OrthoDB" id="2988967at2"/>
<dbReference type="RefSeq" id="WP_051739347.1">
    <property type="nucleotide sequence ID" value="NZ_BNER01000008.1"/>
</dbReference>
<name>A0A024QHY7_9BACI</name>